<sequence length="77" mass="8482">MTVENNIDLMLMQVIQMHLTKYGPDATIKQLGERMIGLAQAQKQNKVQVVSPAGTAMVVVHERSPLAELILRLNQAG</sequence>
<organism evidence="1 2">
    <name type="scientific">Endozoicomonas lisbonensis</name>
    <dbReference type="NCBI Taxonomy" id="3120522"/>
    <lineage>
        <taxon>Bacteria</taxon>
        <taxon>Pseudomonadati</taxon>
        <taxon>Pseudomonadota</taxon>
        <taxon>Gammaproteobacteria</taxon>
        <taxon>Oceanospirillales</taxon>
        <taxon>Endozoicomonadaceae</taxon>
        <taxon>Endozoicomonas</taxon>
    </lineage>
</organism>
<evidence type="ECO:0000313" key="2">
    <source>
        <dbReference type="Proteomes" id="UP001549366"/>
    </source>
</evidence>
<reference evidence="1 2" key="1">
    <citation type="submission" date="2024-06" db="EMBL/GenBank/DDBJ databases">
        <title>Genomic Encyclopedia of Type Strains, Phase V (KMG-V): Genome sequencing to study the core and pangenomes of soil and plant-associated prokaryotes.</title>
        <authorList>
            <person name="Whitman W."/>
        </authorList>
    </citation>
    <scope>NUCLEOTIDE SEQUENCE [LARGE SCALE GENOMIC DNA]</scope>
    <source>
        <strain evidence="1 2">NE40</strain>
    </source>
</reference>
<accession>A0ABV2SGU4</accession>
<dbReference type="EMBL" id="JBEWTB010000002">
    <property type="protein sequence ID" value="MET4756996.1"/>
    <property type="molecule type" value="Genomic_DNA"/>
</dbReference>
<dbReference type="RefSeq" id="WP_354016354.1">
    <property type="nucleotide sequence ID" value="NZ_JBEWTB010000002.1"/>
</dbReference>
<evidence type="ECO:0000313" key="1">
    <source>
        <dbReference type="EMBL" id="MET4756996.1"/>
    </source>
</evidence>
<proteinExistence type="predicted"/>
<dbReference type="Proteomes" id="UP001549366">
    <property type="component" value="Unassembled WGS sequence"/>
</dbReference>
<keyword evidence="2" id="KW-1185">Reference proteome</keyword>
<gene>
    <name evidence="1" type="ORF">V5J35_002188</name>
</gene>
<comment type="caution">
    <text evidence="1">The sequence shown here is derived from an EMBL/GenBank/DDBJ whole genome shotgun (WGS) entry which is preliminary data.</text>
</comment>
<name>A0ABV2SGU4_9GAMM</name>
<protein>
    <submittedName>
        <fullName evidence="1">Uncharacterized protein</fullName>
    </submittedName>
</protein>